<organism evidence="1 2">
    <name type="scientific">Enterobacter cloacae</name>
    <dbReference type="NCBI Taxonomy" id="550"/>
    <lineage>
        <taxon>Bacteria</taxon>
        <taxon>Pseudomonadati</taxon>
        <taxon>Pseudomonadota</taxon>
        <taxon>Gammaproteobacteria</taxon>
        <taxon>Enterobacterales</taxon>
        <taxon>Enterobacteriaceae</taxon>
        <taxon>Enterobacter</taxon>
        <taxon>Enterobacter cloacae complex</taxon>
    </lineage>
</organism>
<sequence>MVFILGWLFVWLVVSGSDDTTVYTENDFFHYHLLTDREIENAPKVTDDYYFEAHSGDGYEPSNSIIFKGATSAAPLRAYLETLGYVKKKRSLEVKEVWSTPERLNADFFYLNFNTVTGDIELTKVIGNGHVSHARSKKKSLVFYLLFHSLNQYSMEFANG</sequence>
<reference evidence="1" key="1">
    <citation type="submission" date="2022-09" db="EMBL/GenBank/DDBJ databases">
        <title>Intensive care unit water sources are persistently colonized with multi-drug resistant bacteria and are the site of extensive horizontal gene transfer of antibiotic resistance genes.</title>
        <authorList>
            <person name="Diorio-Toth L."/>
        </authorList>
    </citation>
    <scope>NUCLEOTIDE SEQUENCE</scope>
    <source>
        <strain evidence="1">GD04139</strain>
    </source>
</reference>
<dbReference type="Proteomes" id="UP001158360">
    <property type="component" value="Unassembled WGS sequence"/>
</dbReference>
<comment type="caution">
    <text evidence="1">The sequence shown here is derived from an EMBL/GenBank/DDBJ whole genome shotgun (WGS) entry which is preliminary data.</text>
</comment>
<gene>
    <name evidence="1" type="ORF">N7383_23650</name>
</gene>
<dbReference type="EMBL" id="JAODZM010000057">
    <property type="protein sequence ID" value="MDH0198618.1"/>
    <property type="molecule type" value="Genomic_DNA"/>
</dbReference>
<dbReference type="RefSeq" id="WP_065187068.1">
    <property type="nucleotide sequence ID" value="NZ_CP020089.1"/>
</dbReference>
<evidence type="ECO:0000313" key="2">
    <source>
        <dbReference type="Proteomes" id="UP001158360"/>
    </source>
</evidence>
<accession>A0AAW6SB95</accession>
<proteinExistence type="predicted"/>
<name>A0AAW6SB95_ENTCL</name>
<dbReference type="AlphaFoldDB" id="A0AAW6SB95"/>
<protein>
    <submittedName>
        <fullName evidence="1">Uncharacterized protein</fullName>
    </submittedName>
</protein>
<evidence type="ECO:0000313" key="1">
    <source>
        <dbReference type="EMBL" id="MDH0198618.1"/>
    </source>
</evidence>